<keyword evidence="5 7" id="KW-0949">S-adenosyl-L-methionine</keyword>
<evidence type="ECO:0000256" key="3">
    <source>
        <dbReference type="ARBA" id="ARBA00022603"/>
    </source>
</evidence>
<name>A0A7W4UI25_9CELL</name>
<dbReference type="InterPro" id="IPR029063">
    <property type="entry name" value="SAM-dependent_MTases_sf"/>
</dbReference>
<comment type="catalytic activity">
    <reaction evidence="1 7">
        <text>guanosine(46) in tRNA + S-adenosyl-L-methionine = N(7)-methylguanosine(46) in tRNA + S-adenosyl-L-homocysteine</text>
        <dbReference type="Rhea" id="RHEA:42708"/>
        <dbReference type="Rhea" id="RHEA-COMP:10188"/>
        <dbReference type="Rhea" id="RHEA-COMP:10189"/>
        <dbReference type="ChEBI" id="CHEBI:57856"/>
        <dbReference type="ChEBI" id="CHEBI:59789"/>
        <dbReference type="ChEBI" id="CHEBI:74269"/>
        <dbReference type="ChEBI" id="CHEBI:74480"/>
        <dbReference type="EC" id="2.1.1.33"/>
    </reaction>
</comment>
<dbReference type="Proteomes" id="UP000518206">
    <property type="component" value="Unassembled WGS sequence"/>
</dbReference>
<sequence>MGHPSQGFRHVAATPHAPVRTFHPRRAALGVTREDALARLWPVLGFSVHDEAHGPMPLDADGLLDTVRLFGRSAPLVLEIGSGMGETTATMAAADPDRDYLAVEAHLPGLANLLGLVERAGLTNVRVAHGDALELVRHRVRPDSLDAVHVFFPDPWPKARHHKRRIVQPEHVALLRSRLRPGGTLHCATDWEEYAHAMLDVLDADPGLENPAGGFAPRPAHRPVTKFEQRGLDLGHTVHDLVVVRRH</sequence>
<dbReference type="InterPro" id="IPR003358">
    <property type="entry name" value="tRNA_(Gua-N-7)_MeTrfase_Trmb"/>
</dbReference>
<feature type="binding site" evidence="7">
    <location>
        <position position="154"/>
    </location>
    <ligand>
        <name>S-adenosyl-L-methionine</name>
        <dbReference type="ChEBI" id="CHEBI:59789"/>
    </ligand>
</feature>
<evidence type="ECO:0000256" key="5">
    <source>
        <dbReference type="ARBA" id="ARBA00022691"/>
    </source>
</evidence>
<dbReference type="EC" id="2.1.1.33" evidence="7"/>
<comment type="caution">
    <text evidence="7">Lacks conserved residue(s) required for the propagation of feature annotation.</text>
</comment>
<dbReference type="PANTHER" id="PTHR23417:SF14">
    <property type="entry name" value="PENTACOTRIPEPTIDE-REPEAT REGION OF PRORP DOMAIN-CONTAINING PROTEIN"/>
    <property type="match status" value="1"/>
</dbReference>
<gene>
    <name evidence="7" type="primary">trmB</name>
    <name evidence="8" type="ORF">FHR80_003490</name>
</gene>
<evidence type="ECO:0000313" key="8">
    <source>
        <dbReference type="EMBL" id="MBB2924557.1"/>
    </source>
</evidence>
<feature type="binding site" evidence="7">
    <location>
        <begin position="225"/>
        <end position="228"/>
    </location>
    <ligand>
        <name>substrate</name>
    </ligand>
</feature>
<dbReference type="NCBIfam" id="TIGR00091">
    <property type="entry name" value="tRNA (guanosine(46)-N7)-methyltransferase TrmB"/>
    <property type="match status" value="1"/>
</dbReference>
<feature type="binding site" evidence="7">
    <location>
        <position position="79"/>
    </location>
    <ligand>
        <name>S-adenosyl-L-methionine</name>
        <dbReference type="ChEBI" id="CHEBI:59789"/>
    </ligand>
</feature>
<comment type="caution">
    <text evidence="8">The sequence shown here is derived from an EMBL/GenBank/DDBJ whole genome shotgun (WGS) entry which is preliminary data.</text>
</comment>
<comment type="function">
    <text evidence="2 7">Catalyzes the formation of N(7)-methylguanine at position 46 (m7G46) in tRNA.</text>
</comment>
<dbReference type="Gene3D" id="3.40.50.150">
    <property type="entry name" value="Vaccinia Virus protein VP39"/>
    <property type="match status" value="1"/>
</dbReference>
<keyword evidence="6 7" id="KW-0819">tRNA processing</keyword>
<comment type="similarity">
    <text evidence="7">Belongs to the class I-like SAM-binding methyltransferase superfamily. TrmB family.</text>
</comment>
<feature type="binding site" evidence="7">
    <location>
        <position position="104"/>
    </location>
    <ligand>
        <name>S-adenosyl-L-methionine</name>
        <dbReference type="ChEBI" id="CHEBI:59789"/>
    </ligand>
</feature>
<keyword evidence="3 7" id="KW-0489">Methyltransferase</keyword>
<dbReference type="AlphaFoldDB" id="A0A7W4UI25"/>
<dbReference type="RefSeq" id="WP_183297335.1">
    <property type="nucleotide sequence ID" value="NZ_JACHVX010000005.1"/>
</dbReference>
<dbReference type="GO" id="GO:0008176">
    <property type="term" value="F:tRNA (guanine(46)-N7)-methyltransferase activity"/>
    <property type="evidence" value="ECO:0007669"/>
    <property type="project" value="UniProtKB-UniRule"/>
</dbReference>
<dbReference type="CDD" id="cd02440">
    <property type="entry name" value="AdoMet_MTases"/>
    <property type="match status" value="1"/>
</dbReference>
<accession>A0A7W4UI25</accession>
<feature type="binding site" evidence="7">
    <location>
        <position position="158"/>
    </location>
    <ligand>
        <name>substrate</name>
    </ligand>
</feature>
<feature type="binding site" evidence="7">
    <location>
        <position position="131"/>
    </location>
    <ligand>
        <name>S-adenosyl-L-methionine</name>
        <dbReference type="ChEBI" id="CHEBI:59789"/>
    </ligand>
</feature>
<dbReference type="UniPathway" id="UPA00989"/>
<feature type="binding site" evidence="7">
    <location>
        <position position="190"/>
    </location>
    <ligand>
        <name>substrate</name>
    </ligand>
</feature>
<dbReference type="Pfam" id="PF02390">
    <property type="entry name" value="Methyltransf_4"/>
    <property type="match status" value="1"/>
</dbReference>
<dbReference type="EMBL" id="JACHVX010000005">
    <property type="protein sequence ID" value="MBB2924557.1"/>
    <property type="molecule type" value="Genomic_DNA"/>
</dbReference>
<dbReference type="PROSITE" id="PS51625">
    <property type="entry name" value="SAM_MT_TRMB"/>
    <property type="match status" value="1"/>
</dbReference>
<proteinExistence type="inferred from homology"/>
<organism evidence="8 9">
    <name type="scientific">Cellulomonas cellasea</name>
    <dbReference type="NCBI Taxonomy" id="43670"/>
    <lineage>
        <taxon>Bacteria</taxon>
        <taxon>Bacillati</taxon>
        <taxon>Actinomycetota</taxon>
        <taxon>Actinomycetes</taxon>
        <taxon>Micrococcales</taxon>
        <taxon>Cellulomonadaceae</taxon>
        <taxon>Cellulomonas</taxon>
    </lineage>
</organism>
<reference evidence="8 9" key="2">
    <citation type="submission" date="2020-08" db="EMBL/GenBank/DDBJ databases">
        <authorList>
            <person name="Partida-Martinez L."/>
            <person name="Huntemann M."/>
            <person name="Clum A."/>
            <person name="Wang J."/>
            <person name="Palaniappan K."/>
            <person name="Ritter S."/>
            <person name="Chen I.-M."/>
            <person name="Stamatis D."/>
            <person name="Reddy T."/>
            <person name="O'Malley R."/>
            <person name="Daum C."/>
            <person name="Shapiro N."/>
            <person name="Ivanova N."/>
            <person name="Kyrpides N."/>
            <person name="Woyke T."/>
        </authorList>
    </citation>
    <scope>NUCLEOTIDE SEQUENCE [LARGE SCALE GENOMIC DNA]</scope>
    <source>
        <strain evidence="8 9">RAS26</strain>
    </source>
</reference>
<dbReference type="GO" id="GO:0043527">
    <property type="term" value="C:tRNA methyltransferase complex"/>
    <property type="evidence" value="ECO:0007669"/>
    <property type="project" value="TreeGrafter"/>
</dbReference>
<dbReference type="SUPFAM" id="SSF53335">
    <property type="entry name" value="S-adenosyl-L-methionine-dependent methyltransferases"/>
    <property type="match status" value="1"/>
</dbReference>
<dbReference type="PANTHER" id="PTHR23417">
    <property type="entry name" value="3-DEOXY-D-MANNO-OCTULOSONIC-ACID TRANSFERASE/TRNA GUANINE-N 7 - -METHYLTRANSFERASE"/>
    <property type="match status" value="1"/>
</dbReference>
<evidence type="ECO:0000256" key="2">
    <source>
        <dbReference type="ARBA" id="ARBA00003015"/>
    </source>
</evidence>
<evidence type="ECO:0000256" key="4">
    <source>
        <dbReference type="ARBA" id="ARBA00022679"/>
    </source>
</evidence>
<comment type="pathway">
    <text evidence="7">tRNA modification; N(7)-methylguanine-tRNA biosynthesis.</text>
</comment>
<evidence type="ECO:0000256" key="7">
    <source>
        <dbReference type="HAMAP-Rule" id="MF_01057"/>
    </source>
</evidence>
<protein>
    <recommendedName>
        <fullName evidence="7">tRNA (guanine-N(7)-)-methyltransferase</fullName>
        <ecNumber evidence="7">2.1.1.33</ecNumber>
    </recommendedName>
    <alternativeName>
        <fullName evidence="7">tRNA (guanine(46)-N(7))-methyltransferase</fullName>
    </alternativeName>
    <alternativeName>
        <fullName evidence="7">tRNA(m7G46)-methyltransferase</fullName>
    </alternativeName>
</protein>
<dbReference type="InterPro" id="IPR055361">
    <property type="entry name" value="tRNA_methyltr_TrmB_bact"/>
</dbReference>
<reference evidence="8 9" key="1">
    <citation type="submission" date="2020-08" db="EMBL/GenBank/DDBJ databases">
        <title>The Agave Microbiome: Exploring the role of microbial communities in plant adaptations to desert environments.</title>
        <authorList>
            <person name="Partida-Martinez L.P."/>
        </authorList>
    </citation>
    <scope>NUCLEOTIDE SEQUENCE [LARGE SCALE GENOMIC DNA]</scope>
    <source>
        <strain evidence="8 9">RAS26</strain>
    </source>
</reference>
<dbReference type="HAMAP" id="MF_01057">
    <property type="entry name" value="tRNA_methyltr_TrmB"/>
    <property type="match status" value="1"/>
</dbReference>
<evidence type="ECO:0000256" key="6">
    <source>
        <dbReference type="ARBA" id="ARBA00022694"/>
    </source>
</evidence>
<evidence type="ECO:0000313" key="9">
    <source>
        <dbReference type="Proteomes" id="UP000518206"/>
    </source>
</evidence>
<keyword evidence="4 7" id="KW-0808">Transferase</keyword>
<evidence type="ECO:0000256" key="1">
    <source>
        <dbReference type="ARBA" id="ARBA00000142"/>
    </source>
</evidence>